<dbReference type="AlphaFoldDB" id="A0A2P5XFB5"/>
<dbReference type="OrthoDB" id="1001388at2759"/>
<sequence>MHIDPSKIIFGWDISLRATGRCRNATTSRWLRDSDGSECNKVIMERNFMSQKSGRKHDLRRNSRGEMEKLPCNSIQADLESSQKFSIKGDCHWHNLDSNDINKTEYTEQPIAMKMLSWNVYGVGETTDGGLSLGWKGNSLIKLKNFSSQHIDVEVYDNDCGVVWRLMGLYGSPDKRKRYES</sequence>
<protein>
    <submittedName>
        <fullName evidence="1">Uncharacterized protein</fullName>
    </submittedName>
</protein>
<reference evidence="1 2" key="1">
    <citation type="submission" date="2015-01" db="EMBL/GenBank/DDBJ databases">
        <title>Genome of allotetraploid Gossypium barbadense reveals genomic plasticity and fiber elongation in cotton evolution.</title>
        <authorList>
            <person name="Chen X."/>
            <person name="Liu X."/>
            <person name="Zhao B."/>
            <person name="Zheng H."/>
            <person name="Hu Y."/>
            <person name="Lu G."/>
            <person name="Yang C."/>
            <person name="Chen J."/>
            <person name="Shan C."/>
            <person name="Zhang L."/>
            <person name="Zhou Y."/>
            <person name="Wang L."/>
            <person name="Guo W."/>
            <person name="Bai Y."/>
            <person name="Ruan J."/>
            <person name="Shangguan X."/>
            <person name="Mao Y."/>
            <person name="Jiang J."/>
            <person name="Zhu Y."/>
            <person name="Lei J."/>
            <person name="Kang H."/>
            <person name="Chen S."/>
            <person name="He X."/>
            <person name="Wang R."/>
            <person name="Wang Y."/>
            <person name="Chen J."/>
            <person name="Wang L."/>
            <person name="Yu S."/>
            <person name="Wang B."/>
            <person name="Wei J."/>
            <person name="Song S."/>
            <person name="Lu X."/>
            <person name="Gao Z."/>
            <person name="Gu W."/>
            <person name="Deng X."/>
            <person name="Ma D."/>
            <person name="Wang S."/>
            <person name="Liang W."/>
            <person name="Fang L."/>
            <person name="Cai C."/>
            <person name="Zhu X."/>
            <person name="Zhou B."/>
            <person name="Zhang Y."/>
            <person name="Chen Z."/>
            <person name="Xu S."/>
            <person name="Zhu R."/>
            <person name="Wang S."/>
            <person name="Zhang T."/>
            <person name="Zhao G."/>
        </authorList>
    </citation>
    <scope>NUCLEOTIDE SEQUENCE [LARGE SCALE GENOMIC DNA]</scope>
    <source>
        <strain evidence="2">cv. Xinhai21</strain>
        <tissue evidence="1">Leaf</tissue>
    </source>
</reference>
<dbReference type="EMBL" id="KZ665004">
    <property type="protein sequence ID" value="PPS02002.1"/>
    <property type="molecule type" value="Genomic_DNA"/>
</dbReference>
<name>A0A2P5XFB5_GOSBA</name>
<evidence type="ECO:0000313" key="2">
    <source>
        <dbReference type="Proteomes" id="UP000239757"/>
    </source>
</evidence>
<organism evidence="1 2">
    <name type="scientific">Gossypium barbadense</name>
    <name type="common">Sea Island cotton</name>
    <name type="synonym">Hibiscus barbadensis</name>
    <dbReference type="NCBI Taxonomy" id="3634"/>
    <lineage>
        <taxon>Eukaryota</taxon>
        <taxon>Viridiplantae</taxon>
        <taxon>Streptophyta</taxon>
        <taxon>Embryophyta</taxon>
        <taxon>Tracheophyta</taxon>
        <taxon>Spermatophyta</taxon>
        <taxon>Magnoliopsida</taxon>
        <taxon>eudicotyledons</taxon>
        <taxon>Gunneridae</taxon>
        <taxon>Pentapetalae</taxon>
        <taxon>rosids</taxon>
        <taxon>malvids</taxon>
        <taxon>Malvales</taxon>
        <taxon>Malvaceae</taxon>
        <taxon>Malvoideae</taxon>
        <taxon>Gossypium</taxon>
    </lineage>
</organism>
<dbReference type="Proteomes" id="UP000239757">
    <property type="component" value="Unassembled WGS sequence"/>
</dbReference>
<proteinExistence type="predicted"/>
<gene>
    <name evidence="1" type="ORF">GOBAR_AA18669</name>
</gene>
<accession>A0A2P5XFB5</accession>
<evidence type="ECO:0000313" key="1">
    <source>
        <dbReference type="EMBL" id="PPS02002.1"/>
    </source>
</evidence>